<dbReference type="InterPro" id="IPR005149">
    <property type="entry name" value="Tscrpt_reg_PadR_N"/>
</dbReference>
<feature type="compositionally biased region" description="Low complexity" evidence="1">
    <location>
        <begin position="116"/>
        <end position="129"/>
    </location>
</feature>
<dbReference type="InterPro" id="IPR036390">
    <property type="entry name" value="WH_DNA-bd_sf"/>
</dbReference>
<feature type="region of interest" description="Disordered" evidence="1">
    <location>
        <begin position="106"/>
        <end position="141"/>
    </location>
</feature>
<dbReference type="InterPro" id="IPR036388">
    <property type="entry name" value="WH-like_DNA-bd_sf"/>
</dbReference>
<accession>A0A7W7RM79</accession>
<evidence type="ECO:0000313" key="3">
    <source>
        <dbReference type="EMBL" id="MBB4934570.1"/>
    </source>
</evidence>
<dbReference type="Pfam" id="PF03551">
    <property type="entry name" value="PadR"/>
    <property type="match status" value="1"/>
</dbReference>
<evidence type="ECO:0000256" key="1">
    <source>
        <dbReference type="SAM" id="MobiDB-lite"/>
    </source>
</evidence>
<proteinExistence type="predicted"/>
<protein>
    <submittedName>
        <fullName evidence="3">DNA-binding PadR family transcriptional regulator</fullName>
    </submittedName>
</protein>
<dbReference type="PANTHER" id="PTHR43252:SF2">
    <property type="entry name" value="TRANSCRIPTION REGULATOR, PADR-LIKE FAMILY"/>
    <property type="match status" value="1"/>
</dbReference>
<dbReference type="SUPFAM" id="SSF46785">
    <property type="entry name" value="Winged helix' DNA-binding domain"/>
    <property type="match status" value="1"/>
</dbReference>
<evidence type="ECO:0000259" key="2">
    <source>
        <dbReference type="Pfam" id="PF03551"/>
    </source>
</evidence>
<reference evidence="3 4" key="1">
    <citation type="submission" date="2020-08" db="EMBL/GenBank/DDBJ databases">
        <title>Sequencing the genomes of 1000 actinobacteria strains.</title>
        <authorList>
            <person name="Klenk H.-P."/>
        </authorList>
    </citation>
    <scope>NUCLEOTIDE SEQUENCE [LARGE SCALE GENOMIC DNA]</scope>
    <source>
        <strain evidence="3 4">DSM 102030</strain>
    </source>
</reference>
<dbReference type="RefSeq" id="WP_184582738.1">
    <property type="nucleotide sequence ID" value="NZ_JACHJT010000001.1"/>
</dbReference>
<dbReference type="Gene3D" id="1.10.10.10">
    <property type="entry name" value="Winged helix-like DNA-binding domain superfamily/Winged helix DNA-binding domain"/>
    <property type="match status" value="1"/>
</dbReference>
<name>A0A7W7RM79_9ACTN</name>
<dbReference type="InterPro" id="IPR011991">
    <property type="entry name" value="ArsR-like_HTH"/>
</dbReference>
<comment type="caution">
    <text evidence="3">The sequence shown here is derived from an EMBL/GenBank/DDBJ whole genome shotgun (WGS) entry which is preliminary data.</text>
</comment>
<sequence length="202" mass="22321">MATKSTSDHGAESDELRVGILLLLAEEPYSGYEMINEAVERSGGNWRLSSAKIHPMLDRLTDEGLVRLSEVVGGGRQRPYELTPNGRSLVEANLDQMVPPWLAYVPQQPAEPPEQAPQHPAPQVQQPTQFANQGGNTNAQFQLRPGANAQFQQVEAQFSSAVNQVMQVGTEQQLERAQELLMESTRGLYRILAEDDQGTRAQ</sequence>
<dbReference type="AlphaFoldDB" id="A0A7W7RM79"/>
<feature type="domain" description="Transcription regulator PadR N-terminal" evidence="2">
    <location>
        <begin position="20"/>
        <end position="90"/>
    </location>
</feature>
<gene>
    <name evidence="3" type="ORF">F4561_005390</name>
</gene>
<keyword evidence="3" id="KW-0238">DNA-binding</keyword>
<feature type="compositionally biased region" description="Polar residues" evidence="1">
    <location>
        <begin position="130"/>
        <end position="141"/>
    </location>
</feature>
<dbReference type="CDD" id="cd00090">
    <property type="entry name" value="HTH_ARSR"/>
    <property type="match status" value="1"/>
</dbReference>
<keyword evidence="4" id="KW-1185">Reference proteome</keyword>
<dbReference type="PANTHER" id="PTHR43252">
    <property type="entry name" value="TRANSCRIPTIONAL REGULATOR YQJI"/>
    <property type="match status" value="1"/>
</dbReference>
<dbReference type="GO" id="GO:0003677">
    <property type="term" value="F:DNA binding"/>
    <property type="evidence" value="ECO:0007669"/>
    <property type="project" value="UniProtKB-KW"/>
</dbReference>
<dbReference type="Proteomes" id="UP000523007">
    <property type="component" value="Unassembled WGS sequence"/>
</dbReference>
<organism evidence="3 4">
    <name type="scientific">Lipingzhangella halophila</name>
    <dbReference type="NCBI Taxonomy" id="1783352"/>
    <lineage>
        <taxon>Bacteria</taxon>
        <taxon>Bacillati</taxon>
        <taxon>Actinomycetota</taxon>
        <taxon>Actinomycetes</taxon>
        <taxon>Streptosporangiales</taxon>
        <taxon>Nocardiopsidaceae</taxon>
        <taxon>Lipingzhangella</taxon>
    </lineage>
</organism>
<dbReference type="EMBL" id="JACHJT010000001">
    <property type="protein sequence ID" value="MBB4934570.1"/>
    <property type="molecule type" value="Genomic_DNA"/>
</dbReference>
<evidence type="ECO:0000313" key="4">
    <source>
        <dbReference type="Proteomes" id="UP000523007"/>
    </source>
</evidence>